<proteinExistence type="predicted"/>
<dbReference type="EMBL" id="JRES01001247">
    <property type="protein sequence ID" value="KNC24266.1"/>
    <property type="molecule type" value="Genomic_DNA"/>
</dbReference>
<comment type="caution">
    <text evidence="1">The sequence shown here is derived from an EMBL/GenBank/DDBJ whole genome shotgun (WGS) entry which is preliminary data.</text>
</comment>
<evidence type="ECO:0000313" key="2">
    <source>
        <dbReference type="Proteomes" id="UP000037069"/>
    </source>
</evidence>
<dbReference type="Proteomes" id="UP000037069">
    <property type="component" value="Unassembled WGS sequence"/>
</dbReference>
<organism evidence="1 2">
    <name type="scientific">Lucilia cuprina</name>
    <name type="common">Green bottle fly</name>
    <name type="synonym">Australian sheep blowfly</name>
    <dbReference type="NCBI Taxonomy" id="7375"/>
    <lineage>
        <taxon>Eukaryota</taxon>
        <taxon>Metazoa</taxon>
        <taxon>Ecdysozoa</taxon>
        <taxon>Arthropoda</taxon>
        <taxon>Hexapoda</taxon>
        <taxon>Insecta</taxon>
        <taxon>Pterygota</taxon>
        <taxon>Neoptera</taxon>
        <taxon>Endopterygota</taxon>
        <taxon>Diptera</taxon>
        <taxon>Brachycera</taxon>
        <taxon>Muscomorpha</taxon>
        <taxon>Oestroidea</taxon>
        <taxon>Calliphoridae</taxon>
        <taxon>Luciliinae</taxon>
        <taxon>Lucilia</taxon>
    </lineage>
</organism>
<accession>A0A0L0BW69</accession>
<reference evidence="1 2" key="1">
    <citation type="journal article" date="2015" name="Nat. Commun.">
        <title>Lucilia cuprina genome unlocks parasitic fly biology to underpin future interventions.</title>
        <authorList>
            <person name="Anstead C.A."/>
            <person name="Korhonen P.K."/>
            <person name="Young N.D."/>
            <person name="Hall R.S."/>
            <person name="Jex A.R."/>
            <person name="Murali S.C."/>
            <person name="Hughes D.S."/>
            <person name="Lee S.F."/>
            <person name="Perry T."/>
            <person name="Stroehlein A.J."/>
            <person name="Ansell B.R."/>
            <person name="Breugelmans B."/>
            <person name="Hofmann A."/>
            <person name="Qu J."/>
            <person name="Dugan S."/>
            <person name="Lee S.L."/>
            <person name="Chao H."/>
            <person name="Dinh H."/>
            <person name="Han Y."/>
            <person name="Doddapaneni H.V."/>
            <person name="Worley K.C."/>
            <person name="Muzny D.M."/>
            <person name="Ioannidis P."/>
            <person name="Waterhouse R.M."/>
            <person name="Zdobnov E.M."/>
            <person name="James P.J."/>
            <person name="Bagnall N.H."/>
            <person name="Kotze A.C."/>
            <person name="Gibbs R.A."/>
            <person name="Richards S."/>
            <person name="Batterham P."/>
            <person name="Gasser R.B."/>
        </authorList>
    </citation>
    <scope>NUCLEOTIDE SEQUENCE [LARGE SCALE GENOMIC DNA]</scope>
    <source>
        <strain evidence="1 2">LS</strain>
        <tissue evidence="1">Full body</tissue>
    </source>
</reference>
<evidence type="ECO:0000313" key="1">
    <source>
        <dbReference type="EMBL" id="KNC24266.1"/>
    </source>
</evidence>
<sequence>MNPYCCVLHRSCIKEYPFTRKCISDQDCCPSTSSLSILSKRQVSPNVQLMTWSKAMFGHKQDISIISIPSKATDLSSSFLSPRYSRANPPILPRQSNNPPPKKRLQSLLTVLNCDIAFVRLGSMPVVALSNEEEIPREEFVGMPEAAAEAYENPGLTAPPIAV</sequence>
<gene>
    <name evidence="1" type="ORF">FF38_12382</name>
</gene>
<protein>
    <submittedName>
        <fullName evidence="1">Uncharacterized protein</fullName>
    </submittedName>
</protein>
<name>A0A0L0BW69_LUCCU</name>
<dbReference type="AlphaFoldDB" id="A0A0L0BW69"/>
<keyword evidence="2" id="KW-1185">Reference proteome</keyword>